<proteinExistence type="predicted"/>
<keyword evidence="9 12" id="KW-0472">Membrane</keyword>
<evidence type="ECO:0000256" key="5">
    <source>
        <dbReference type="ARBA" id="ARBA00022692"/>
    </source>
</evidence>
<dbReference type="PANTHER" id="PTHR12714">
    <property type="entry name" value="PROTEIN-S ISOPRENYLCYSTEINE O-METHYLTRANSFERASE"/>
    <property type="match status" value="1"/>
</dbReference>
<evidence type="ECO:0000256" key="3">
    <source>
        <dbReference type="ARBA" id="ARBA00022603"/>
    </source>
</evidence>
<dbReference type="GO" id="GO:0008168">
    <property type="term" value="F:methyltransferase activity"/>
    <property type="evidence" value="ECO:0007669"/>
    <property type="project" value="UniProtKB-KW"/>
</dbReference>
<keyword evidence="3" id="KW-0808">Transferase</keyword>
<feature type="signal peptide" evidence="13">
    <location>
        <begin position="1"/>
        <end position="23"/>
    </location>
</feature>
<keyword evidence="10" id="KW-0594">Phospholipid biosynthesis</keyword>
<evidence type="ECO:0000256" key="6">
    <source>
        <dbReference type="ARBA" id="ARBA00022824"/>
    </source>
</evidence>
<evidence type="ECO:0000256" key="11">
    <source>
        <dbReference type="ARBA" id="ARBA00023264"/>
    </source>
</evidence>
<name>A0AAD6ZKD0_9AGAR</name>
<protein>
    <recommendedName>
        <fullName evidence="16">Protein-S-isoprenylcysteine O-methyltransferase</fullName>
    </recommendedName>
</protein>
<keyword evidence="5 12" id="KW-0812">Transmembrane</keyword>
<organism evidence="14 15">
    <name type="scientific">Mycena albidolilacea</name>
    <dbReference type="NCBI Taxonomy" id="1033008"/>
    <lineage>
        <taxon>Eukaryota</taxon>
        <taxon>Fungi</taxon>
        <taxon>Dikarya</taxon>
        <taxon>Basidiomycota</taxon>
        <taxon>Agaricomycotina</taxon>
        <taxon>Agaricomycetes</taxon>
        <taxon>Agaricomycetidae</taxon>
        <taxon>Agaricales</taxon>
        <taxon>Marasmiineae</taxon>
        <taxon>Mycenaceae</taxon>
        <taxon>Mycena</taxon>
    </lineage>
</organism>
<gene>
    <name evidence="14" type="ORF">DFH08DRAFT_968291</name>
</gene>
<evidence type="ECO:0000256" key="13">
    <source>
        <dbReference type="SAM" id="SignalP"/>
    </source>
</evidence>
<evidence type="ECO:0000256" key="7">
    <source>
        <dbReference type="ARBA" id="ARBA00022989"/>
    </source>
</evidence>
<keyword evidence="4" id="KW-0949">S-adenosyl-L-methionine</keyword>
<comment type="subcellular location">
    <subcellularLocation>
        <location evidence="1">Endomembrane system</location>
        <topology evidence="1">Multi-pass membrane protein</topology>
    </subcellularLocation>
</comment>
<evidence type="ECO:0008006" key="16">
    <source>
        <dbReference type="Google" id="ProtNLM"/>
    </source>
</evidence>
<comment type="caution">
    <text evidence="14">The sequence shown here is derived from an EMBL/GenBank/DDBJ whole genome shotgun (WGS) entry which is preliminary data.</text>
</comment>
<dbReference type="PANTHER" id="PTHR12714:SF9">
    <property type="entry name" value="PROTEIN-S-ISOPRENYLCYSTEINE O-METHYLTRANSFERASE"/>
    <property type="match status" value="1"/>
</dbReference>
<reference evidence="14" key="1">
    <citation type="submission" date="2023-03" db="EMBL/GenBank/DDBJ databases">
        <title>Massive genome expansion in bonnet fungi (Mycena s.s.) driven by repeated elements and novel gene families across ecological guilds.</title>
        <authorList>
            <consortium name="Lawrence Berkeley National Laboratory"/>
            <person name="Harder C.B."/>
            <person name="Miyauchi S."/>
            <person name="Viragh M."/>
            <person name="Kuo A."/>
            <person name="Thoen E."/>
            <person name="Andreopoulos B."/>
            <person name="Lu D."/>
            <person name="Skrede I."/>
            <person name="Drula E."/>
            <person name="Henrissat B."/>
            <person name="Morin E."/>
            <person name="Kohler A."/>
            <person name="Barry K."/>
            <person name="LaButti K."/>
            <person name="Morin E."/>
            <person name="Salamov A."/>
            <person name="Lipzen A."/>
            <person name="Mereny Z."/>
            <person name="Hegedus B."/>
            <person name="Baldrian P."/>
            <person name="Stursova M."/>
            <person name="Weitz H."/>
            <person name="Taylor A."/>
            <person name="Grigoriev I.V."/>
            <person name="Nagy L.G."/>
            <person name="Martin F."/>
            <person name="Kauserud H."/>
        </authorList>
    </citation>
    <scope>NUCLEOTIDE SEQUENCE</scope>
    <source>
        <strain evidence="14">CBHHK002</strain>
    </source>
</reference>
<keyword evidence="13" id="KW-0732">Signal</keyword>
<keyword evidence="6" id="KW-0256">Endoplasmic reticulum</keyword>
<dbReference type="InterPro" id="IPR007318">
    <property type="entry name" value="Phopholipid_MeTrfase"/>
</dbReference>
<keyword evidence="2" id="KW-0444">Lipid biosynthesis</keyword>
<keyword evidence="3" id="KW-0489">Methyltransferase</keyword>
<dbReference type="Pfam" id="PF04191">
    <property type="entry name" value="PEMT"/>
    <property type="match status" value="1"/>
</dbReference>
<feature type="chain" id="PRO_5042274833" description="Protein-S-isoprenylcysteine O-methyltransferase" evidence="13">
    <location>
        <begin position="24"/>
        <end position="238"/>
    </location>
</feature>
<dbReference type="Gene3D" id="1.20.120.1630">
    <property type="match status" value="1"/>
</dbReference>
<keyword evidence="7 12" id="KW-1133">Transmembrane helix</keyword>
<feature type="transmembrane region" description="Helical" evidence="12">
    <location>
        <begin position="157"/>
        <end position="176"/>
    </location>
</feature>
<dbReference type="EMBL" id="JARIHO010000042">
    <property type="protein sequence ID" value="KAJ7326391.1"/>
    <property type="molecule type" value="Genomic_DNA"/>
</dbReference>
<dbReference type="GO" id="GO:0008654">
    <property type="term" value="P:phospholipid biosynthetic process"/>
    <property type="evidence" value="ECO:0007669"/>
    <property type="project" value="UniProtKB-KW"/>
</dbReference>
<dbReference type="GO" id="GO:0012505">
    <property type="term" value="C:endomembrane system"/>
    <property type="evidence" value="ECO:0007669"/>
    <property type="project" value="UniProtKB-SubCell"/>
</dbReference>
<keyword evidence="11" id="KW-1208">Phospholipid metabolism</keyword>
<sequence length="238" mass="26113">MSFAKVACIIVATLGLHVSSTSPNPPLSSEKKIAPTALEFMLGSYPLRTMLTGMYWGVAMAETAVILVQWRERISSSIFAERILHILAMGGNPDRVGLSVTPTLAIGACLITCGAVLRLQCYHALGRHFTFETGIFKNHKLITNGPYSIVRHPSYSGAWVAYVGLMLYYASAGSWVMECVMASTLGKVFGISYALMMSLIVTGLTGRIPKEDEALRNEFGKEWEDWATGRYALFPLVY</sequence>
<keyword evidence="15" id="KW-1185">Reference proteome</keyword>
<dbReference type="AlphaFoldDB" id="A0AAD6ZKD0"/>
<dbReference type="GO" id="GO:0032259">
    <property type="term" value="P:methylation"/>
    <property type="evidence" value="ECO:0007669"/>
    <property type="project" value="UniProtKB-KW"/>
</dbReference>
<evidence type="ECO:0000256" key="10">
    <source>
        <dbReference type="ARBA" id="ARBA00023209"/>
    </source>
</evidence>
<evidence type="ECO:0000256" key="1">
    <source>
        <dbReference type="ARBA" id="ARBA00004127"/>
    </source>
</evidence>
<evidence type="ECO:0000313" key="15">
    <source>
        <dbReference type="Proteomes" id="UP001218218"/>
    </source>
</evidence>
<evidence type="ECO:0000256" key="2">
    <source>
        <dbReference type="ARBA" id="ARBA00022516"/>
    </source>
</evidence>
<dbReference type="Proteomes" id="UP001218218">
    <property type="component" value="Unassembled WGS sequence"/>
</dbReference>
<evidence type="ECO:0000256" key="9">
    <source>
        <dbReference type="ARBA" id="ARBA00023136"/>
    </source>
</evidence>
<evidence type="ECO:0000256" key="8">
    <source>
        <dbReference type="ARBA" id="ARBA00023098"/>
    </source>
</evidence>
<evidence type="ECO:0000313" key="14">
    <source>
        <dbReference type="EMBL" id="KAJ7326391.1"/>
    </source>
</evidence>
<evidence type="ECO:0000256" key="12">
    <source>
        <dbReference type="SAM" id="Phobius"/>
    </source>
</evidence>
<evidence type="ECO:0000256" key="4">
    <source>
        <dbReference type="ARBA" id="ARBA00022691"/>
    </source>
</evidence>
<feature type="transmembrane region" description="Helical" evidence="12">
    <location>
        <begin position="188"/>
        <end position="206"/>
    </location>
</feature>
<accession>A0AAD6ZKD0</accession>
<keyword evidence="8" id="KW-0443">Lipid metabolism</keyword>